<name>A0A1F7F800_UNCRA</name>
<accession>A0A1F7F800</accession>
<dbReference type="AlphaFoldDB" id="A0A1F7F800"/>
<protein>
    <recommendedName>
        <fullName evidence="3">DUF72 domain-containing protein</fullName>
    </recommendedName>
</protein>
<dbReference type="Proteomes" id="UP000179243">
    <property type="component" value="Unassembled WGS sequence"/>
</dbReference>
<dbReference type="EMBL" id="MFYX01000102">
    <property type="protein sequence ID" value="OGK02795.1"/>
    <property type="molecule type" value="Genomic_DNA"/>
</dbReference>
<comment type="caution">
    <text evidence="1">The sequence shown here is derived from an EMBL/GenBank/DDBJ whole genome shotgun (WGS) entry which is preliminary data.</text>
</comment>
<evidence type="ECO:0008006" key="3">
    <source>
        <dbReference type="Google" id="ProtNLM"/>
    </source>
</evidence>
<reference evidence="1 2" key="1">
    <citation type="journal article" date="2016" name="Nat. Commun.">
        <title>Thousands of microbial genomes shed light on interconnected biogeochemical processes in an aquifer system.</title>
        <authorList>
            <person name="Anantharaman K."/>
            <person name="Brown C.T."/>
            <person name="Hug L.A."/>
            <person name="Sharon I."/>
            <person name="Castelle C.J."/>
            <person name="Probst A.J."/>
            <person name="Thomas B.C."/>
            <person name="Singh A."/>
            <person name="Wilkins M.J."/>
            <person name="Karaoz U."/>
            <person name="Brodie E.L."/>
            <person name="Williams K.H."/>
            <person name="Hubbard S.S."/>
            <person name="Banfield J.F."/>
        </authorList>
    </citation>
    <scope>NUCLEOTIDE SEQUENCE [LARGE SCALE GENOMIC DNA]</scope>
</reference>
<organism evidence="1 2">
    <name type="scientific">Candidatus Raymondbacteria bacterium RIFOXYD12_FULL_49_13</name>
    <dbReference type="NCBI Taxonomy" id="1817890"/>
    <lineage>
        <taxon>Bacteria</taxon>
        <taxon>Raymondiibacteriota</taxon>
    </lineage>
</organism>
<evidence type="ECO:0000313" key="2">
    <source>
        <dbReference type="Proteomes" id="UP000179243"/>
    </source>
</evidence>
<sequence>MGGKRQAIEAKTGDVWNKIVDPKPGLADIIKMIQKVQKMKYITVNVNNHYEGSAPLTIERIMKDI</sequence>
<evidence type="ECO:0000313" key="1">
    <source>
        <dbReference type="EMBL" id="OGK02795.1"/>
    </source>
</evidence>
<proteinExistence type="predicted"/>
<gene>
    <name evidence="1" type="ORF">A2519_07585</name>
</gene>